<dbReference type="OMA" id="MADGHPM"/>
<dbReference type="GO" id="GO:0031253">
    <property type="term" value="C:cell projection membrane"/>
    <property type="evidence" value="ECO:0007669"/>
    <property type="project" value="TreeGrafter"/>
</dbReference>
<reference evidence="10" key="1">
    <citation type="submission" date="2025-08" db="UniProtKB">
        <authorList>
            <consortium name="RefSeq"/>
        </authorList>
    </citation>
    <scope>IDENTIFICATION</scope>
    <source>
        <tissue evidence="10">Kidney</tissue>
    </source>
</reference>
<dbReference type="GO" id="GO:0015629">
    <property type="term" value="C:actin cytoskeleton"/>
    <property type="evidence" value="ECO:0007669"/>
    <property type="project" value="TreeGrafter"/>
</dbReference>
<dbReference type="GO" id="GO:0005902">
    <property type="term" value="C:microvillus"/>
    <property type="evidence" value="ECO:0007669"/>
    <property type="project" value="TreeGrafter"/>
</dbReference>
<evidence type="ECO:0000259" key="8">
    <source>
        <dbReference type="Pfam" id="PF06268"/>
    </source>
</evidence>
<dbReference type="GO" id="GO:0007163">
    <property type="term" value="P:establishment or maintenance of cell polarity"/>
    <property type="evidence" value="ECO:0007669"/>
    <property type="project" value="TreeGrafter"/>
</dbReference>
<sequence length="498" mass="56646">MDEVEWMQRQPKPEDLRVGLISWAGSYLTYEAYKNTVTATAKGLGRRQTWEVLVSNEHDTQAVVRLRSLKGLYLLCEADGTLCYGRPRTSHHGCFLLRFHRNGKWTLQCIISSRYLESDGEDVFCNSRVLSAYHMWTPRPALHAHVVLYSPLNRCYARADPTTGRVWVDAPVPCLEECGFLLHFQDGCYHLETSTHSFLSHIDRLVSQPSTQTAFHMQVRPGGLVALSDGEGGMLYAQGPRLLLALGSNPHRGEEWFILQHCPTWVSLRSKTRKFLSIVYDVEVYAASEHITPMSLFQFESDNENHNLQLRSANGYYLAQRRHRTVMANGHRLECDTFFHMHWNCGKIMLQTASGRFLSIAPDGLLMANATIPGPNEEFGIRLANRPFLALRGRYGYVGTSSEQDLMHCNMDQPDCIHLLPCRQGIYHFQAQGGSFWSITSFGTFRPWGKFALNFCIELQGSNLLTVLAPNGFYMRSDRSGTLLADSEDITKECIWEF</sequence>
<feature type="domain" description="Fascin-like" evidence="8">
    <location>
        <begin position="26"/>
        <end position="126"/>
    </location>
</feature>
<keyword evidence="9" id="KW-1185">Reference proteome</keyword>
<dbReference type="InterPro" id="IPR008999">
    <property type="entry name" value="Actin-crosslinking"/>
</dbReference>
<dbReference type="FunFam" id="2.80.10.50:FF:000055">
    <property type="entry name" value="Fascin"/>
    <property type="match status" value="1"/>
</dbReference>
<gene>
    <name evidence="10" type="primary">FSCN3</name>
</gene>
<evidence type="ECO:0000256" key="5">
    <source>
        <dbReference type="ARBA" id="ARBA00023212"/>
    </source>
</evidence>
<evidence type="ECO:0000313" key="9">
    <source>
        <dbReference type="Proteomes" id="UP000515202"/>
    </source>
</evidence>
<feature type="domain" description="Fascin-like" evidence="8">
    <location>
        <begin position="180"/>
        <end position="256"/>
    </location>
</feature>
<name>A0A6P3Q7F1_PTEVA</name>
<dbReference type="InterPro" id="IPR022768">
    <property type="entry name" value="Fascin-like_dom"/>
</dbReference>
<protein>
    <recommendedName>
        <fullName evidence="7">Fascin</fullName>
    </recommendedName>
</protein>
<dbReference type="GO" id="GO:0030674">
    <property type="term" value="F:protein-macromolecule adaptor activity"/>
    <property type="evidence" value="ECO:0007669"/>
    <property type="project" value="InterPro"/>
</dbReference>
<dbReference type="AlphaFoldDB" id="A0A6P3Q7F1"/>
<dbReference type="FunFam" id="2.80.10.50:FF:000051">
    <property type="entry name" value="Fascin"/>
    <property type="match status" value="1"/>
</dbReference>
<dbReference type="GO" id="GO:0016477">
    <property type="term" value="P:cell migration"/>
    <property type="evidence" value="ECO:0007669"/>
    <property type="project" value="TreeGrafter"/>
</dbReference>
<dbReference type="Gene3D" id="2.80.10.50">
    <property type="match status" value="4"/>
</dbReference>
<dbReference type="GO" id="GO:0051015">
    <property type="term" value="F:actin filament binding"/>
    <property type="evidence" value="ECO:0007669"/>
    <property type="project" value="InterPro"/>
</dbReference>
<dbReference type="PIRSF" id="PIRSF005682">
    <property type="entry name" value="Fascin"/>
    <property type="match status" value="1"/>
</dbReference>
<evidence type="ECO:0000256" key="7">
    <source>
        <dbReference type="PIRNR" id="PIRNR005682"/>
    </source>
</evidence>
<dbReference type="Proteomes" id="UP000515202">
    <property type="component" value="Unplaced"/>
</dbReference>
<organism evidence="9 10">
    <name type="scientific">Pteropus vampyrus</name>
    <name type="common">Large flying fox</name>
    <dbReference type="NCBI Taxonomy" id="132908"/>
    <lineage>
        <taxon>Eukaryota</taxon>
        <taxon>Metazoa</taxon>
        <taxon>Chordata</taxon>
        <taxon>Craniata</taxon>
        <taxon>Vertebrata</taxon>
        <taxon>Euteleostomi</taxon>
        <taxon>Mammalia</taxon>
        <taxon>Eutheria</taxon>
        <taxon>Laurasiatheria</taxon>
        <taxon>Chiroptera</taxon>
        <taxon>Yinpterochiroptera</taxon>
        <taxon>Pteropodoidea</taxon>
        <taxon>Pteropodidae</taxon>
        <taxon>Pteropodinae</taxon>
        <taxon>Pteropus</taxon>
    </lineage>
</organism>
<dbReference type="CDD" id="cd23354">
    <property type="entry name" value="beta-trefoil_FSCN3_rpt3"/>
    <property type="match status" value="1"/>
</dbReference>
<dbReference type="PANTHER" id="PTHR10551:SF1">
    <property type="entry name" value="FASCIN-3"/>
    <property type="match status" value="1"/>
</dbReference>
<evidence type="ECO:0000313" key="10">
    <source>
        <dbReference type="RefSeq" id="XP_011355484.1"/>
    </source>
</evidence>
<evidence type="ECO:0000256" key="3">
    <source>
        <dbReference type="ARBA" id="ARBA00022490"/>
    </source>
</evidence>
<dbReference type="PANTHER" id="PTHR10551">
    <property type="entry name" value="FASCIN"/>
    <property type="match status" value="1"/>
</dbReference>
<dbReference type="GO" id="GO:0051017">
    <property type="term" value="P:actin filament bundle assembly"/>
    <property type="evidence" value="ECO:0007669"/>
    <property type="project" value="TreeGrafter"/>
</dbReference>
<dbReference type="OrthoDB" id="10259868at2759"/>
<dbReference type="FunFam" id="2.80.10.50:FF:000045">
    <property type="entry name" value="Fascin"/>
    <property type="match status" value="1"/>
</dbReference>
<dbReference type="InterPro" id="IPR024703">
    <property type="entry name" value="Fascin_metazoans"/>
</dbReference>
<dbReference type="GO" id="GO:0005737">
    <property type="term" value="C:cytoplasm"/>
    <property type="evidence" value="ECO:0007669"/>
    <property type="project" value="Ensembl"/>
</dbReference>
<dbReference type="RefSeq" id="XP_011355484.1">
    <property type="nucleotide sequence ID" value="XM_011357182.2"/>
</dbReference>
<evidence type="ECO:0000256" key="4">
    <source>
        <dbReference type="ARBA" id="ARBA00023203"/>
    </source>
</evidence>
<dbReference type="GO" id="GO:0001726">
    <property type="term" value="C:ruffle"/>
    <property type="evidence" value="ECO:0007669"/>
    <property type="project" value="TreeGrafter"/>
</dbReference>
<keyword evidence="3 7" id="KW-0963">Cytoplasm</keyword>
<proteinExistence type="inferred from homology"/>
<comment type="similarity">
    <text evidence="2 7">Belongs to the fascin family.</text>
</comment>
<evidence type="ECO:0000256" key="1">
    <source>
        <dbReference type="ARBA" id="ARBA00004245"/>
    </source>
</evidence>
<dbReference type="GO" id="GO:0030426">
    <property type="term" value="C:growth cone"/>
    <property type="evidence" value="ECO:0007669"/>
    <property type="project" value="TreeGrafter"/>
</dbReference>
<dbReference type="CTD" id="29999"/>
<keyword evidence="4 7" id="KW-0009">Actin-binding</keyword>
<dbReference type="InterPro" id="IPR010431">
    <property type="entry name" value="Fascin"/>
</dbReference>
<dbReference type="GO" id="GO:0030027">
    <property type="term" value="C:lamellipodium"/>
    <property type="evidence" value="ECO:0007669"/>
    <property type="project" value="TreeGrafter"/>
</dbReference>
<dbReference type="GO" id="GO:0030175">
    <property type="term" value="C:filopodium"/>
    <property type="evidence" value="ECO:0007669"/>
    <property type="project" value="TreeGrafter"/>
</dbReference>
<dbReference type="KEGG" id="pvp:105290176"/>
<comment type="function">
    <text evidence="6">Acts as an actin bundling protein.</text>
</comment>
<dbReference type="FunFam" id="2.80.10.50:FF:000050">
    <property type="entry name" value="Fascin"/>
    <property type="match status" value="1"/>
</dbReference>
<dbReference type="SUPFAM" id="SSF50405">
    <property type="entry name" value="Actin-crosslinking proteins"/>
    <property type="match status" value="4"/>
</dbReference>
<accession>A0A6P3Q7F1</accession>
<evidence type="ECO:0000256" key="6">
    <source>
        <dbReference type="ARBA" id="ARBA00058852"/>
    </source>
</evidence>
<dbReference type="GeneID" id="105290176"/>
<keyword evidence="5 7" id="KW-0206">Cytoskeleton</keyword>
<dbReference type="Pfam" id="PF06268">
    <property type="entry name" value="Fascin"/>
    <property type="match status" value="3"/>
</dbReference>
<evidence type="ECO:0000256" key="2">
    <source>
        <dbReference type="ARBA" id="ARBA00007415"/>
    </source>
</evidence>
<feature type="domain" description="Fascin-like" evidence="8">
    <location>
        <begin position="277"/>
        <end position="380"/>
    </location>
</feature>
<comment type="subcellular location">
    <subcellularLocation>
        <location evidence="1 7">Cytoplasm</location>
        <location evidence="1 7">Cytoskeleton</location>
    </subcellularLocation>
</comment>